<accession>A0A9W5F3N7</accession>
<feature type="compositionally biased region" description="Basic and acidic residues" evidence="1">
    <location>
        <begin position="17"/>
        <end position="28"/>
    </location>
</feature>
<feature type="region of interest" description="Disordered" evidence="1">
    <location>
        <begin position="1"/>
        <end position="36"/>
    </location>
</feature>
<protein>
    <submittedName>
        <fullName evidence="2">Uncharacterized protein</fullName>
    </submittedName>
</protein>
<name>A0A9W5F3N7_9HYPH</name>
<organism evidence="2 3">
    <name type="scientific">Agrobacterium genomosp. 2 str. CFBP 5494</name>
    <dbReference type="NCBI Taxonomy" id="1183436"/>
    <lineage>
        <taxon>Bacteria</taxon>
        <taxon>Pseudomonadati</taxon>
        <taxon>Pseudomonadota</taxon>
        <taxon>Alphaproteobacteria</taxon>
        <taxon>Hyphomicrobiales</taxon>
        <taxon>Rhizobiaceae</taxon>
        <taxon>Rhizobium/Agrobacterium group</taxon>
        <taxon>Agrobacterium</taxon>
        <taxon>Agrobacterium tumefaciens complex</taxon>
    </lineage>
</organism>
<gene>
    <name evidence="2" type="ORF">AGR2A_pc0035</name>
</gene>
<evidence type="ECO:0000313" key="2">
    <source>
        <dbReference type="EMBL" id="CUX03828.1"/>
    </source>
</evidence>
<reference evidence="2 3" key="1">
    <citation type="submission" date="2016-01" db="EMBL/GenBank/DDBJ databases">
        <authorList>
            <person name="Regsiter A."/>
            <person name="william w."/>
        </authorList>
    </citation>
    <scope>NUCLEOTIDE SEQUENCE [LARGE SCALE GENOMIC DNA]</scope>
    <source>
        <strain evidence="2 3">CFBP 5494</strain>
    </source>
</reference>
<sequence length="352" mass="36577">MGAAPIAAVRGGQEQEPMSRLKAPERPKQRGGRQSRCLWLSAPAGETAGTGRNGPITNTLIPFFCPRCPQTEKAGPRGRPARDGETGGANPAQAVSVEGRHLNFGGLAVYRMAGIFDWTIERLPGLAYGLFVGSDGTLGSHSKSMGLDTHVCCEFPLSVGGAVIADGSIEILVADIVCCLGCSVARVGDGFAVELSGSVRRADKGADDTLEVDLHGSFAKAFAKSFCRLADEVLVEIADPVAVDHRGAKALGNLECLGAVRACQPDHFEGSAFPELEDAAGLARVACGFCHILSFRFRSGSGPVPACPSVRSTRTGGRRTLPGPGQAKTSGTDLRVSRAYALAPPAGLFCEG</sequence>
<keyword evidence="3" id="KW-1185">Reference proteome</keyword>
<dbReference type="EMBL" id="FBVY01000049">
    <property type="protein sequence ID" value="CUX03828.1"/>
    <property type="molecule type" value="Genomic_DNA"/>
</dbReference>
<feature type="region of interest" description="Disordered" evidence="1">
    <location>
        <begin position="71"/>
        <end position="92"/>
    </location>
</feature>
<dbReference type="Proteomes" id="UP000191933">
    <property type="component" value="Unassembled WGS sequence"/>
</dbReference>
<proteinExistence type="predicted"/>
<evidence type="ECO:0000256" key="1">
    <source>
        <dbReference type="SAM" id="MobiDB-lite"/>
    </source>
</evidence>
<evidence type="ECO:0000313" key="3">
    <source>
        <dbReference type="Proteomes" id="UP000191933"/>
    </source>
</evidence>
<comment type="caution">
    <text evidence="2">The sequence shown here is derived from an EMBL/GenBank/DDBJ whole genome shotgun (WGS) entry which is preliminary data.</text>
</comment>
<feature type="compositionally biased region" description="Low complexity" evidence="1">
    <location>
        <begin position="308"/>
        <end position="325"/>
    </location>
</feature>
<feature type="region of interest" description="Disordered" evidence="1">
    <location>
        <begin position="308"/>
        <end position="331"/>
    </location>
</feature>
<dbReference type="AlphaFoldDB" id="A0A9W5F3N7"/>